<dbReference type="InterPro" id="IPR053258">
    <property type="entry name" value="Ca-permeable_cation_channel"/>
</dbReference>
<feature type="transmembrane region" description="Helical" evidence="1">
    <location>
        <begin position="135"/>
        <end position="153"/>
    </location>
</feature>
<accession>A0ABD3JW36</accession>
<proteinExistence type="predicted"/>
<evidence type="ECO:0000313" key="3">
    <source>
        <dbReference type="Proteomes" id="UP001634007"/>
    </source>
</evidence>
<keyword evidence="1" id="KW-1133">Transmembrane helix</keyword>
<evidence type="ECO:0000256" key="1">
    <source>
        <dbReference type="SAM" id="Phobius"/>
    </source>
</evidence>
<feature type="transmembrane region" description="Helical" evidence="1">
    <location>
        <begin position="78"/>
        <end position="99"/>
    </location>
</feature>
<gene>
    <name evidence="2" type="ORF">ACJRO7_028144</name>
</gene>
<feature type="transmembrane region" description="Helical" evidence="1">
    <location>
        <begin position="105"/>
        <end position="123"/>
    </location>
</feature>
<feature type="transmembrane region" description="Helical" evidence="1">
    <location>
        <begin position="44"/>
        <end position="66"/>
    </location>
</feature>
<dbReference type="AlphaFoldDB" id="A0ABD3JW36"/>
<dbReference type="PANTHER" id="PTHR34115">
    <property type="entry name" value="PROTEIN, PUTATIVE-RELATED"/>
    <property type="match status" value="1"/>
</dbReference>
<evidence type="ECO:0000313" key="2">
    <source>
        <dbReference type="EMBL" id="KAL3731222.1"/>
    </source>
</evidence>
<keyword evidence="3" id="KW-1185">Reference proteome</keyword>
<dbReference type="EMBL" id="JBJKBG010000007">
    <property type="protein sequence ID" value="KAL3731222.1"/>
    <property type="molecule type" value="Genomic_DNA"/>
</dbReference>
<dbReference type="PANTHER" id="PTHR34115:SF17">
    <property type="entry name" value="PROTEIN, PUTATIVE-RELATED"/>
    <property type="match status" value="1"/>
</dbReference>
<keyword evidence="1" id="KW-0812">Transmembrane</keyword>
<protein>
    <submittedName>
        <fullName evidence="2">Uncharacterized protein</fullName>
    </submittedName>
</protein>
<keyword evidence="1" id="KW-0472">Membrane</keyword>
<sequence length="170" mass="19569">MPFIDHDQQRNMLAILSFIIPALLNFITVKYQGSSHSPFETHPIIMFFSIFTLLFYCSLSLSLVAYLPTFTTTYGDCIFRFLMILSFCLSIALPTLLLFPSLSFFLPYLLLLILLFAAHLCGLIQKLIRLVREKIIVFVFVHLFCLQLLRGRAPSILPRTVADTHFMLEL</sequence>
<reference evidence="2 3" key="1">
    <citation type="submission" date="2024-11" db="EMBL/GenBank/DDBJ databases">
        <title>Chromosome-level genome assembly of Eucalyptus globulus Labill. provides insights into its genome evolution.</title>
        <authorList>
            <person name="Li X."/>
        </authorList>
    </citation>
    <scope>NUCLEOTIDE SEQUENCE [LARGE SCALE GENOMIC DNA]</scope>
    <source>
        <strain evidence="2">CL2024</strain>
        <tissue evidence="2">Fresh tender leaves</tissue>
    </source>
</reference>
<organism evidence="2 3">
    <name type="scientific">Eucalyptus globulus</name>
    <name type="common">Tasmanian blue gum</name>
    <dbReference type="NCBI Taxonomy" id="34317"/>
    <lineage>
        <taxon>Eukaryota</taxon>
        <taxon>Viridiplantae</taxon>
        <taxon>Streptophyta</taxon>
        <taxon>Embryophyta</taxon>
        <taxon>Tracheophyta</taxon>
        <taxon>Spermatophyta</taxon>
        <taxon>Magnoliopsida</taxon>
        <taxon>eudicotyledons</taxon>
        <taxon>Gunneridae</taxon>
        <taxon>Pentapetalae</taxon>
        <taxon>rosids</taxon>
        <taxon>malvids</taxon>
        <taxon>Myrtales</taxon>
        <taxon>Myrtaceae</taxon>
        <taxon>Myrtoideae</taxon>
        <taxon>Eucalypteae</taxon>
        <taxon>Eucalyptus</taxon>
    </lineage>
</organism>
<comment type="caution">
    <text evidence="2">The sequence shown here is derived from an EMBL/GenBank/DDBJ whole genome shotgun (WGS) entry which is preliminary data.</text>
</comment>
<name>A0ABD3JW36_EUCGL</name>
<dbReference type="Proteomes" id="UP001634007">
    <property type="component" value="Unassembled WGS sequence"/>
</dbReference>
<feature type="transmembrane region" description="Helical" evidence="1">
    <location>
        <begin position="12"/>
        <end position="32"/>
    </location>
</feature>